<dbReference type="KEGG" id="gtt:GUITHDRAFT_99203"/>
<feature type="coiled-coil region" evidence="1">
    <location>
        <begin position="117"/>
        <end position="175"/>
    </location>
</feature>
<dbReference type="PaxDb" id="55529-EKX55424"/>
<proteinExistence type="predicted"/>
<protein>
    <submittedName>
        <fullName evidence="3 4">Uncharacterized protein</fullName>
    </submittedName>
</protein>
<dbReference type="HOGENOM" id="CLU_1047469_0_0_1"/>
<dbReference type="Proteomes" id="UP000011087">
    <property type="component" value="Unassembled WGS sequence"/>
</dbReference>
<dbReference type="AlphaFoldDB" id="L1K496"/>
<reference evidence="5" key="2">
    <citation type="submission" date="2012-11" db="EMBL/GenBank/DDBJ databases">
        <authorList>
            <person name="Kuo A."/>
            <person name="Curtis B.A."/>
            <person name="Tanifuji G."/>
            <person name="Burki F."/>
            <person name="Gruber A."/>
            <person name="Irimia M."/>
            <person name="Maruyama S."/>
            <person name="Arias M.C."/>
            <person name="Ball S.G."/>
            <person name="Gile G.H."/>
            <person name="Hirakawa Y."/>
            <person name="Hopkins J.F."/>
            <person name="Rensing S.A."/>
            <person name="Schmutz J."/>
            <person name="Symeonidi A."/>
            <person name="Elias M."/>
            <person name="Eveleigh R.J."/>
            <person name="Herman E.K."/>
            <person name="Klute M.J."/>
            <person name="Nakayama T."/>
            <person name="Obornik M."/>
            <person name="Reyes-Prieto A."/>
            <person name="Armbrust E.V."/>
            <person name="Aves S.J."/>
            <person name="Beiko R.G."/>
            <person name="Coutinho P."/>
            <person name="Dacks J.B."/>
            <person name="Durnford D.G."/>
            <person name="Fast N.M."/>
            <person name="Green B.R."/>
            <person name="Grisdale C."/>
            <person name="Hempe F."/>
            <person name="Henrissat B."/>
            <person name="Hoppner M.P."/>
            <person name="Ishida K.-I."/>
            <person name="Kim E."/>
            <person name="Koreny L."/>
            <person name="Kroth P.G."/>
            <person name="Liu Y."/>
            <person name="Malik S.-B."/>
            <person name="Maier U.G."/>
            <person name="McRose D."/>
            <person name="Mock T."/>
            <person name="Neilson J.A."/>
            <person name="Onodera N.T."/>
            <person name="Poole A.M."/>
            <person name="Pritham E.J."/>
            <person name="Richards T.A."/>
            <person name="Rocap G."/>
            <person name="Roy S.W."/>
            <person name="Sarai C."/>
            <person name="Schaack S."/>
            <person name="Shirato S."/>
            <person name="Slamovits C.H."/>
            <person name="Spencer D.F."/>
            <person name="Suzuki S."/>
            <person name="Worden A.Z."/>
            <person name="Zauner S."/>
            <person name="Barry K."/>
            <person name="Bell C."/>
            <person name="Bharti A.K."/>
            <person name="Crow J.A."/>
            <person name="Grimwood J."/>
            <person name="Kramer R."/>
            <person name="Lindquist E."/>
            <person name="Lucas S."/>
            <person name="Salamov A."/>
            <person name="McFadden G.I."/>
            <person name="Lane C.E."/>
            <person name="Keeling P.J."/>
            <person name="Gray M.W."/>
            <person name="Grigoriev I.V."/>
            <person name="Archibald J.M."/>
        </authorList>
    </citation>
    <scope>NUCLEOTIDE SEQUENCE</scope>
    <source>
        <strain evidence="5">CCMP2712</strain>
    </source>
</reference>
<dbReference type="GeneID" id="17312041"/>
<dbReference type="RefSeq" id="XP_005842404.1">
    <property type="nucleotide sequence ID" value="XM_005842347.1"/>
</dbReference>
<reference evidence="4" key="3">
    <citation type="submission" date="2015-06" db="UniProtKB">
        <authorList>
            <consortium name="EnsemblProtists"/>
        </authorList>
    </citation>
    <scope>IDENTIFICATION</scope>
</reference>
<feature type="region of interest" description="Disordered" evidence="2">
    <location>
        <begin position="247"/>
        <end position="266"/>
    </location>
</feature>
<reference evidence="3 5" key="1">
    <citation type="journal article" date="2012" name="Nature">
        <title>Algal genomes reveal evolutionary mosaicism and the fate of nucleomorphs.</title>
        <authorList>
            <consortium name="DOE Joint Genome Institute"/>
            <person name="Curtis B.A."/>
            <person name="Tanifuji G."/>
            <person name="Burki F."/>
            <person name="Gruber A."/>
            <person name="Irimia M."/>
            <person name="Maruyama S."/>
            <person name="Arias M.C."/>
            <person name="Ball S.G."/>
            <person name="Gile G.H."/>
            <person name="Hirakawa Y."/>
            <person name="Hopkins J.F."/>
            <person name="Kuo A."/>
            <person name="Rensing S.A."/>
            <person name="Schmutz J."/>
            <person name="Symeonidi A."/>
            <person name="Elias M."/>
            <person name="Eveleigh R.J."/>
            <person name="Herman E.K."/>
            <person name="Klute M.J."/>
            <person name="Nakayama T."/>
            <person name="Obornik M."/>
            <person name="Reyes-Prieto A."/>
            <person name="Armbrust E.V."/>
            <person name="Aves S.J."/>
            <person name="Beiko R.G."/>
            <person name="Coutinho P."/>
            <person name="Dacks J.B."/>
            <person name="Durnford D.G."/>
            <person name="Fast N.M."/>
            <person name="Green B.R."/>
            <person name="Grisdale C.J."/>
            <person name="Hempel F."/>
            <person name="Henrissat B."/>
            <person name="Hoppner M.P."/>
            <person name="Ishida K."/>
            <person name="Kim E."/>
            <person name="Koreny L."/>
            <person name="Kroth P.G."/>
            <person name="Liu Y."/>
            <person name="Malik S.B."/>
            <person name="Maier U.G."/>
            <person name="McRose D."/>
            <person name="Mock T."/>
            <person name="Neilson J.A."/>
            <person name="Onodera N.T."/>
            <person name="Poole A.M."/>
            <person name="Pritham E.J."/>
            <person name="Richards T.A."/>
            <person name="Rocap G."/>
            <person name="Roy S.W."/>
            <person name="Sarai C."/>
            <person name="Schaack S."/>
            <person name="Shirato S."/>
            <person name="Slamovits C.H."/>
            <person name="Spencer D.F."/>
            <person name="Suzuki S."/>
            <person name="Worden A.Z."/>
            <person name="Zauner S."/>
            <person name="Barry K."/>
            <person name="Bell C."/>
            <person name="Bharti A.K."/>
            <person name="Crow J.A."/>
            <person name="Grimwood J."/>
            <person name="Kramer R."/>
            <person name="Lindquist E."/>
            <person name="Lucas S."/>
            <person name="Salamov A."/>
            <person name="McFadden G.I."/>
            <person name="Lane C.E."/>
            <person name="Keeling P.J."/>
            <person name="Gray M.W."/>
            <person name="Grigoriev I.V."/>
            <person name="Archibald J.M."/>
        </authorList>
    </citation>
    <scope>NUCLEOTIDE SEQUENCE</scope>
    <source>
        <strain evidence="3 5">CCMP2712</strain>
    </source>
</reference>
<keyword evidence="5" id="KW-1185">Reference proteome</keyword>
<name>L1K496_GUITC</name>
<feature type="compositionally biased region" description="Basic and acidic residues" evidence="2">
    <location>
        <begin position="257"/>
        <end position="266"/>
    </location>
</feature>
<feature type="region of interest" description="Disordered" evidence="2">
    <location>
        <begin position="37"/>
        <end position="60"/>
    </location>
</feature>
<evidence type="ECO:0000313" key="5">
    <source>
        <dbReference type="Proteomes" id="UP000011087"/>
    </source>
</evidence>
<keyword evidence="1" id="KW-0175">Coiled coil</keyword>
<sequence length="266" mass="30523">MPRGPQLAWGSRNGVSSSVKGVYFGRPGLPRVTFASLSSSPSLGPPSGLGKAAPKQQSEQWKKRMKNYMIEQPVSFVLEGVMGHNMQDADSIRQLRRQLGHAEQFYQVEDHELKAEMSRLKLVLDRNEMELEEEESRRRKLEERIGQRRRELAAVQQMQEENVRELEELYELKRIVDSKSTKRDIFEFYMNPRRKGNLALSSTAGQDERGAGRRRLRAANSARRRLTCGAVFLYSVVSVILQDVEEGGRGTRTRRRENKEMETAIV</sequence>
<evidence type="ECO:0000256" key="2">
    <source>
        <dbReference type="SAM" id="MobiDB-lite"/>
    </source>
</evidence>
<evidence type="ECO:0000256" key="1">
    <source>
        <dbReference type="SAM" id="Coils"/>
    </source>
</evidence>
<organism evidence="3">
    <name type="scientific">Guillardia theta (strain CCMP2712)</name>
    <name type="common">Cryptophyte</name>
    <dbReference type="NCBI Taxonomy" id="905079"/>
    <lineage>
        <taxon>Eukaryota</taxon>
        <taxon>Cryptophyceae</taxon>
        <taxon>Pyrenomonadales</taxon>
        <taxon>Geminigeraceae</taxon>
        <taxon>Guillardia</taxon>
    </lineage>
</organism>
<dbReference type="EMBL" id="JH992965">
    <property type="protein sequence ID" value="EKX55424.1"/>
    <property type="molecule type" value="Genomic_DNA"/>
</dbReference>
<evidence type="ECO:0000313" key="4">
    <source>
        <dbReference type="EnsemblProtists" id="EKX55424"/>
    </source>
</evidence>
<accession>L1K496</accession>
<evidence type="ECO:0000313" key="3">
    <source>
        <dbReference type="EMBL" id="EKX55424.1"/>
    </source>
</evidence>
<dbReference type="EnsemblProtists" id="EKX55424">
    <property type="protein sequence ID" value="EKX55424"/>
    <property type="gene ID" value="GUITHDRAFT_99203"/>
</dbReference>
<feature type="compositionally biased region" description="Low complexity" evidence="2">
    <location>
        <begin position="37"/>
        <end position="50"/>
    </location>
</feature>
<gene>
    <name evidence="3" type="ORF">GUITHDRAFT_99203</name>
</gene>